<protein>
    <recommendedName>
        <fullName evidence="4">DUF4906 domain-containing protein</fullName>
    </recommendedName>
</protein>
<dbReference type="Proteomes" id="UP000810252">
    <property type="component" value="Unassembled WGS sequence"/>
</dbReference>
<dbReference type="PROSITE" id="PS51257">
    <property type="entry name" value="PROKAR_LIPOPROTEIN"/>
    <property type="match status" value="1"/>
</dbReference>
<comment type="caution">
    <text evidence="2">The sequence shown here is derived from an EMBL/GenBank/DDBJ whole genome shotgun (WGS) entry which is preliminary data.</text>
</comment>
<evidence type="ECO:0008006" key="4">
    <source>
        <dbReference type="Google" id="ProtNLM"/>
    </source>
</evidence>
<organism evidence="2 3">
    <name type="scientific">Candidatus Cryptobacteroides merdigallinarum</name>
    <dbReference type="NCBI Taxonomy" id="2840770"/>
    <lineage>
        <taxon>Bacteria</taxon>
        <taxon>Pseudomonadati</taxon>
        <taxon>Bacteroidota</taxon>
        <taxon>Bacteroidia</taxon>
        <taxon>Bacteroidales</taxon>
        <taxon>Candidatus Cryptobacteroides</taxon>
    </lineage>
</organism>
<dbReference type="EMBL" id="JADIMQ010000134">
    <property type="protein sequence ID" value="MBO8449463.1"/>
    <property type="molecule type" value="Genomic_DNA"/>
</dbReference>
<sequence length="745" mass="79960">MNIPAKMINVIKYFAAPLAIASAMVACRETELAPALPDREVPLLLKSAMAGEKDDMGNVTGYRVADGVLQEILAPEHDASTGEYIFSPSAKSGDLYVLANASGIQGLEGLVPGSTTLGDMLAVEATTEELGGNGTAKVMTGSISLDGGNAGTVQMKRALARIDISSLEAGVKVLKVTVRNVADRGYLLPGTGDRQVEDPMYRDFSEEYPESGLQNATKTLLYLPEQVNGNLAVEVSADINGGLHEFRAAFPRVISRNTSYTINVRGSGTSVSATASSEDWEQGSTSGAEPSVRGLVDTENSSFPDGVTVSESKDTVYVPYSGTSFSFTLLAAADATLSTSGLHDGISVSTQPATRASLTQAATVSVTSARKLPGELESIVYIDVQEGGEYTGRVVLVFSRSPYDIKGRVRLAKDGTCDFAEWIEGEIATVHVPEGCRVECSFDGDESHWMKAEPASDGLSYRLLAGWKPNDPTADGRKQSGKLVITGTDGQKEEYTISRRNWGLPVVKIGETWWCRYNLKGNVKSFEDQITSAEDPARGKSLLDYLMKAPEDSLLLLMGDQYQGGNNQGLELTYSGGNFHYNGISGSAKDFGSLSPTAMAPAGYEIPDRADYAFLLPEGTTNYNLGGVGTRLYTNASGYSVSTNIKERASVTFLQNNYGPLEFYDFSIDGNSLVLFGLGHQWDTGITKVSRLFIMLATSGSAGKSWSIEGFASSSNKNNFKFEANNNKKTRTIRCIKTPVEYTYE</sequence>
<feature type="compositionally biased region" description="Low complexity" evidence="1">
    <location>
        <begin position="266"/>
        <end position="277"/>
    </location>
</feature>
<evidence type="ECO:0000313" key="2">
    <source>
        <dbReference type="EMBL" id="MBO8449463.1"/>
    </source>
</evidence>
<proteinExistence type="predicted"/>
<evidence type="ECO:0000313" key="3">
    <source>
        <dbReference type="Proteomes" id="UP000810252"/>
    </source>
</evidence>
<name>A0A9D9HGI7_9BACT</name>
<accession>A0A9D9HGI7</accession>
<evidence type="ECO:0000256" key="1">
    <source>
        <dbReference type="SAM" id="MobiDB-lite"/>
    </source>
</evidence>
<dbReference type="AlphaFoldDB" id="A0A9D9HGI7"/>
<gene>
    <name evidence="2" type="ORF">IAC29_09395</name>
</gene>
<feature type="region of interest" description="Disordered" evidence="1">
    <location>
        <begin position="266"/>
        <end position="296"/>
    </location>
</feature>
<reference evidence="2" key="1">
    <citation type="submission" date="2020-10" db="EMBL/GenBank/DDBJ databases">
        <authorList>
            <person name="Gilroy R."/>
        </authorList>
    </citation>
    <scope>NUCLEOTIDE SEQUENCE</scope>
    <source>
        <strain evidence="2">20514</strain>
    </source>
</reference>
<reference evidence="2" key="2">
    <citation type="journal article" date="2021" name="PeerJ">
        <title>Extensive microbial diversity within the chicken gut microbiome revealed by metagenomics and culture.</title>
        <authorList>
            <person name="Gilroy R."/>
            <person name="Ravi A."/>
            <person name="Getino M."/>
            <person name="Pursley I."/>
            <person name="Horton D.L."/>
            <person name="Alikhan N.F."/>
            <person name="Baker D."/>
            <person name="Gharbi K."/>
            <person name="Hall N."/>
            <person name="Watson M."/>
            <person name="Adriaenssens E.M."/>
            <person name="Foster-Nyarko E."/>
            <person name="Jarju S."/>
            <person name="Secka A."/>
            <person name="Antonio M."/>
            <person name="Oren A."/>
            <person name="Chaudhuri R.R."/>
            <person name="La Ragione R."/>
            <person name="Hildebrand F."/>
            <person name="Pallen M.J."/>
        </authorList>
    </citation>
    <scope>NUCLEOTIDE SEQUENCE</scope>
    <source>
        <strain evidence="2">20514</strain>
    </source>
</reference>